<feature type="domain" description="CS" evidence="3">
    <location>
        <begin position="102"/>
        <end position="203"/>
    </location>
</feature>
<comment type="similarity">
    <text evidence="1">Belongs to the shikimate kinase family.</text>
</comment>
<sequence>MDIKVLLETEMILYHFILFIISLSRHSQAFAQMASSLLYCPTLPPQNPSKPLSLSTRSFSRFSVSLTTRSSKLPSFLHWRSTGGIFPRTRSVSSGHLSSAPADSKNYEFSDSGGEVELRIDIKSLNVESSSDVFVDADDIALLIRAKSAGILKTLIDVKQLFERVKSSETIWYIDEEQLVVNLKKFNPDLKWPDIMESWESLTSGISQLLKGTSIYVIGDSTEINEAVAKEIATGIGYMPLSTSELLEQYAQQSIDSWVASEGTDSVAEAEGVVLENLSSQARAVVATLGGKHGAASRFDRWRHIHAGFSVWVSKSEALDEASAKEEARKHVQEGNVAYTNADVVVKIGGWDKDYTRDVAQGCLSALKQLTLSDKKLTGKKSLYIRLGCRGDWPDIKPPGWDPSSGVDPPMDS</sequence>
<reference evidence="4" key="1">
    <citation type="submission" date="2022-08" db="EMBL/GenBank/DDBJ databases">
        <authorList>
            <person name="Marques A."/>
        </authorList>
    </citation>
    <scope>NUCLEOTIDE SEQUENCE</scope>
    <source>
        <strain evidence="4">RhyPub2mFocal</strain>
        <tissue evidence="4">Leaves</tissue>
    </source>
</reference>
<evidence type="ECO:0000313" key="5">
    <source>
        <dbReference type="Proteomes" id="UP001140206"/>
    </source>
</evidence>
<dbReference type="InterPro" id="IPR008978">
    <property type="entry name" value="HSP20-like_chaperone"/>
</dbReference>
<dbReference type="Gene3D" id="3.40.50.300">
    <property type="entry name" value="P-loop containing nucleotide triphosphate hydrolases"/>
    <property type="match status" value="1"/>
</dbReference>
<protein>
    <submittedName>
        <fullName evidence="4">Shikimate kinase</fullName>
    </submittedName>
</protein>
<keyword evidence="4" id="KW-0418">Kinase</keyword>
<evidence type="ECO:0000259" key="3">
    <source>
        <dbReference type="PROSITE" id="PS51203"/>
    </source>
</evidence>
<gene>
    <name evidence="4" type="ORF">LUZ62_062286</name>
</gene>
<dbReference type="AlphaFoldDB" id="A0AAV8EFK4"/>
<dbReference type="PANTHER" id="PTHR21087:SF23">
    <property type="entry name" value="INACTIVE SHIKIMATE KINASE LIKE 2, CHLOROPLASTIC-RELATED"/>
    <property type="match status" value="1"/>
</dbReference>
<dbReference type="GO" id="GO:0016301">
    <property type="term" value="F:kinase activity"/>
    <property type="evidence" value="ECO:0007669"/>
    <property type="project" value="UniProtKB-KW"/>
</dbReference>
<evidence type="ECO:0000313" key="4">
    <source>
        <dbReference type="EMBL" id="KAJ4778029.1"/>
    </source>
</evidence>
<dbReference type="Pfam" id="PF01202">
    <property type="entry name" value="SKI"/>
    <property type="match status" value="1"/>
</dbReference>
<dbReference type="GO" id="GO:0005829">
    <property type="term" value="C:cytosol"/>
    <property type="evidence" value="ECO:0007669"/>
    <property type="project" value="TreeGrafter"/>
</dbReference>
<dbReference type="EMBL" id="JAMFTS010000003">
    <property type="protein sequence ID" value="KAJ4778029.1"/>
    <property type="molecule type" value="Genomic_DNA"/>
</dbReference>
<dbReference type="InterPro" id="IPR027417">
    <property type="entry name" value="P-loop_NTPase"/>
</dbReference>
<comment type="caution">
    <text evidence="4">The sequence shown here is derived from an EMBL/GenBank/DDBJ whole genome shotgun (WGS) entry which is preliminary data.</text>
</comment>
<accession>A0AAV8EFK4</accession>
<dbReference type="Gene3D" id="2.60.40.790">
    <property type="match status" value="1"/>
</dbReference>
<name>A0AAV8EFK4_9POAL</name>
<dbReference type="InterPro" id="IPR007052">
    <property type="entry name" value="CS_dom"/>
</dbReference>
<dbReference type="PROSITE" id="PS51203">
    <property type="entry name" value="CS"/>
    <property type="match status" value="1"/>
</dbReference>
<evidence type="ECO:0000256" key="2">
    <source>
        <dbReference type="SAM" id="MobiDB-lite"/>
    </source>
</evidence>
<proteinExistence type="inferred from homology"/>
<dbReference type="Proteomes" id="UP001140206">
    <property type="component" value="Chromosome 3"/>
</dbReference>
<organism evidence="4 5">
    <name type="scientific">Rhynchospora pubera</name>
    <dbReference type="NCBI Taxonomy" id="906938"/>
    <lineage>
        <taxon>Eukaryota</taxon>
        <taxon>Viridiplantae</taxon>
        <taxon>Streptophyta</taxon>
        <taxon>Embryophyta</taxon>
        <taxon>Tracheophyta</taxon>
        <taxon>Spermatophyta</taxon>
        <taxon>Magnoliopsida</taxon>
        <taxon>Liliopsida</taxon>
        <taxon>Poales</taxon>
        <taxon>Cyperaceae</taxon>
        <taxon>Cyperoideae</taxon>
        <taxon>Rhynchosporeae</taxon>
        <taxon>Rhynchospora</taxon>
    </lineage>
</organism>
<dbReference type="PANTHER" id="PTHR21087">
    <property type="entry name" value="SHIKIMATE KINASE"/>
    <property type="match status" value="1"/>
</dbReference>
<keyword evidence="5" id="KW-1185">Reference proteome</keyword>
<evidence type="ECO:0000256" key="1">
    <source>
        <dbReference type="ARBA" id="ARBA00006997"/>
    </source>
</evidence>
<dbReference type="FunFam" id="2.60.40.790:FF:000050">
    <property type="entry name" value="Probable inactive shikimate kinase like 2, chloroplastic"/>
    <property type="match status" value="1"/>
</dbReference>
<feature type="region of interest" description="Disordered" evidence="2">
    <location>
        <begin position="394"/>
        <end position="413"/>
    </location>
</feature>
<keyword evidence="4" id="KW-0808">Transferase</keyword>
<dbReference type="SUPFAM" id="SSF49764">
    <property type="entry name" value="HSP20-like chaperones"/>
    <property type="match status" value="1"/>
</dbReference>
<dbReference type="InterPro" id="IPR031322">
    <property type="entry name" value="Shikimate/glucono_kinase"/>
</dbReference>